<sequence>MMGNRPRTGLATIAAVLIVTASVAGATAAGSATLRQSAESIDARILNFNQQTGSFEPGDTVRAEVEVRNTGDSRHTFFVGYGVRGPDGNWYNNDDRTGTTVTLDPNEREWVTLSWTVEQDAPYGWYDARTSVWAESDRDNLRTRLADESRGSVFEVVEPTNQPPDAELQCTDTEVSVGDTVTCTADRSSDTDGSVTSYQWEFGGQDTDYGETASHTFERSGLYSVELTVTDDEGATDRTSVTVSVEDTTDPPTASLSCSPTEVTAGERVECTASGSSDPDGDISTFDWTFGDGTSDSGEYVGHTFDEAGTYTVELDVSDETGATDTATETIRVESATEPPSASLSCTPTRVTAGERVECTASGSSDPNGDISTYDWTFGDGTGDTGTYASHTFDEAGTYTVELDVADETGATDTVSETIRVEAAAKPPSARLSCSPTEVTVGETVECTASGSSDPNGDISTFDWRFEDGTTGYGERVTHSFDEPGTYSVELDVADETDRTATATAEISVTEKNEKPNAQISYSPTHLERGDTVTFDASDSTDPDGSVSEYKWVFDGTVKRGERVEYSVEDTGDYTVELVVTDGDGGSDTAAQSLSVRRRPTADFDFTPKQPNSEQSVSFTAEQDARVERYEWDFDGDGEYDARGRKVTRNFDSPGKYSVQLHVVGKGDMENTATKIVTVQQNAYFQLTTDRATVEAGSGTAVVMFSVSNHVNDRPLQVKLELDLPDEGVSIQSVAGESPVSRKATDFFTVEAGADESFRVRLQVNEPGTYDIGGKAVYYFGEQEDRRSRSVGPITVGTKGAVQDTGDSETRADDLGGQGSTPGFGPGVALAGLVVAVWLAAKRRS</sequence>
<gene>
    <name evidence="11" type="ORF">ACFO9K_09125</name>
</gene>
<feature type="domain" description="PKD" evidence="9">
    <location>
        <begin position="164"/>
        <end position="250"/>
    </location>
</feature>
<evidence type="ECO:0000256" key="2">
    <source>
        <dbReference type="ARBA" id="ARBA00022692"/>
    </source>
</evidence>
<dbReference type="GO" id="GO:0005886">
    <property type="term" value="C:plasma membrane"/>
    <property type="evidence" value="ECO:0007669"/>
    <property type="project" value="UniProtKB-SubCell"/>
</dbReference>
<protein>
    <submittedName>
        <fullName evidence="11">PKD domain-containing protein</fullName>
    </submittedName>
</protein>
<dbReference type="InterPro" id="IPR007110">
    <property type="entry name" value="Ig-like_dom"/>
</dbReference>
<dbReference type="InterPro" id="IPR013783">
    <property type="entry name" value="Ig-like_fold"/>
</dbReference>
<feature type="domain" description="PKD" evidence="9">
    <location>
        <begin position="600"/>
        <end position="680"/>
    </location>
</feature>
<evidence type="ECO:0000259" key="10">
    <source>
        <dbReference type="PROSITE" id="PS50835"/>
    </source>
</evidence>
<comment type="caution">
    <text evidence="11">The sequence shown here is derived from an EMBL/GenBank/DDBJ whole genome shotgun (WGS) entry which is preliminary data.</text>
</comment>
<dbReference type="SUPFAM" id="SSF49299">
    <property type="entry name" value="PKD domain"/>
    <property type="match status" value="6"/>
</dbReference>
<dbReference type="PANTHER" id="PTHR46730:SF1">
    <property type="entry name" value="PLAT DOMAIN-CONTAINING PROTEIN"/>
    <property type="match status" value="1"/>
</dbReference>
<organism evidence="11 12">
    <name type="scientific">Halorussus aquaticus</name>
    <dbReference type="NCBI Taxonomy" id="2953748"/>
    <lineage>
        <taxon>Archaea</taxon>
        <taxon>Methanobacteriati</taxon>
        <taxon>Methanobacteriota</taxon>
        <taxon>Stenosarchaea group</taxon>
        <taxon>Halobacteria</taxon>
        <taxon>Halobacteriales</taxon>
        <taxon>Haladaptataceae</taxon>
        <taxon>Halorussus</taxon>
    </lineage>
</organism>
<dbReference type="PROSITE" id="PS50093">
    <property type="entry name" value="PKD"/>
    <property type="match status" value="6"/>
</dbReference>
<evidence type="ECO:0000256" key="6">
    <source>
        <dbReference type="ARBA" id="ARBA00023136"/>
    </source>
</evidence>
<dbReference type="CDD" id="cd00146">
    <property type="entry name" value="PKD"/>
    <property type="match status" value="6"/>
</dbReference>
<dbReference type="GeneID" id="73044890"/>
<keyword evidence="4" id="KW-0677">Repeat</keyword>
<keyword evidence="3" id="KW-0732">Signal</keyword>
<evidence type="ECO:0000256" key="8">
    <source>
        <dbReference type="SAM" id="Phobius"/>
    </source>
</evidence>
<feature type="domain" description="PKD" evidence="9">
    <location>
        <begin position="516"/>
        <end position="596"/>
    </location>
</feature>
<dbReference type="Proteomes" id="UP001595945">
    <property type="component" value="Unassembled WGS sequence"/>
</dbReference>
<dbReference type="InterPro" id="IPR035986">
    <property type="entry name" value="PKD_dom_sf"/>
</dbReference>
<evidence type="ECO:0000256" key="4">
    <source>
        <dbReference type="ARBA" id="ARBA00022737"/>
    </source>
</evidence>
<feature type="domain" description="PKD" evidence="9">
    <location>
        <begin position="428"/>
        <end position="510"/>
    </location>
</feature>
<comment type="subcellular location">
    <subcellularLocation>
        <location evidence="1">Membrane</location>
        <topology evidence="1">Multi-pass membrane protein</topology>
    </subcellularLocation>
</comment>
<feature type="region of interest" description="Disordered" evidence="7">
    <location>
        <begin position="789"/>
        <end position="820"/>
    </location>
</feature>
<dbReference type="GO" id="GO:0030115">
    <property type="term" value="C:S-layer"/>
    <property type="evidence" value="ECO:0007669"/>
    <property type="project" value="UniProtKB-SubCell"/>
</dbReference>
<dbReference type="EMBL" id="JBHSHT010000001">
    <property type="protein sequence ID" value="MFC4824425.1"/>
    <property type="molecule type" value="Genomic_DNA"/>
</dbReference>
<evidence type="ECO:0000256" key="3">
    <source>
        <dbReference type="ARBA" id="ARBA00022729"/>
    </source>
</evidence>
<evidence type="ECO:0000313" key="11">
    <source>
        <dbReference type="EMBL" id="MFC4824425.1"/>
    </source>
</evidence>
<dbReference type="Pfam" id="PF18911">
    <property type="entry name" value="PKD_4"/>
    <property type="match status" value="6"/>
</dbReference>
<keyword evidence="12" id="KW-1185">Reference proteome</keyword>
<dbReference type="Gene3D" id="2.60.40.10">
    <property type="entry name" value="Immunoglobulins"/>
    <property type="match status" value="7"/>
</dbReference>
<evidence type="ECO:0000256" key="5">
    <source>
        <dbReference type="ARBA" id="ARBA00022989"/>
    </source>
</evidence>
<reference evidence="11 12" key="1">
    <citation type="journal article" date="2019" name="Int. J. Syst. Evol. Microbiol.">
        <title>The Global Catalogue of Microorganisms (GCM) 10K type strain sequencing project: providing services to taxonomists for standard genome sequencing and annotation.</title>
        <authorList>
            <consortium name="The Broad Institute Genomics Platform"/>
            <consortium name="The Broad Institute Genome Sequencing Center for Infectious Disease"/>
            <person name="Wu L."/>
            <person name="Ma J."/>
        </authorList>
    </citation>
    <scope>NUCLEOTIDE SEQUENCE [LARGE SCALE GENOMIC DNA]</scope>
    <source>
        <strain evidence="11 12">XZYJ18</strain>
    </source>
</reference>
<keyword evidence="5 8" id="KW-1133">Transmembrane helix</keyword>
<proteinExistence type="predicted"/>
<dbReference type="InterPro" id="IPR022409">
    <property type="entry name" value="PKD/Chitinase_dom"/>
</dbReference>
<feature type="domain" description="PKD" evidence="9">
    <location>
        <begin position="340"/>
        <end position="428"/>
    </location>
</feature>
<feature type="transmembrane region" description="Helical" evidence="8">
    <location>
        <begin position="823"/>
        <end position="841"/>
    </location>
</feature>
<dbReference type="InterPro" id="IPR000601">
    <property type="entry name" value="PKD_dom"/>
</dbReference>
<dbReference type="PROSITE" id="PS50835">
    <property type="entry name" value="IG_LIKE"/>
    <property type="match status" value="1"/>
</dbReference>
<accession>A0ABD5Q1M2</accession>
<evidence type="ECO:0000256" key="1">
    <source>
        <dbReference type="ARBA" id="ARBA00004141"/>
    </source>
</evidence>
<dbReference type="RefSeq" id="WP_254269834.1">
    <property type="nucleotide sequence ID" value="NZ_CP100400.1"/>
</dbReference>
<dbReference type="AlphaFoldDB" id="A0ABD5Q1M2"/>
<name>A0ABD5Q1M2_9EURY</name>
<dbReference type="SMART" id="SM00089">
    <property type="entry name" value="PKD"/>
    <property type="match status" value="6"/>
</dbReference>
<feature type="domain" description="Ig-like" evidence="10">
    <location>
        <begin position="251"/>
        <end position="362"/>
    </location>
</feature>
<dbReference type="PANTHER" id="PTHR46730">
    <property type="entry name" value="POLYCYSTIN-1"/>
    <property type="match status" value="1"/>
</dbReference>
<evidence type="ECO:0000313" key="12">
    <source>
        <dbReference type="Proteomes" id="UP001595945"/>
    </source>
</evidence>
<keyword evidence="6 8" id="KW-0472">Membrane</keyword>
<keyword evidence="2 8" id="KW-0812">Transmembrane</keyword>
<dbReference type="NCBIfam" id="TIGR04126">
    <property type="entry name" value="PGF_CTERM"/>
    <property type="match status" value="1"/>
</dbReference>
<feature type="domain" description="PKD" evidence="9">
    <location>
        <begin position="252"/>
        <end position="334"/>
    </location>
</feature>
<dbReference type="InterPro" id="IPR026371">
    <property type="entry name" value="PGF_CTERM"/>
</dbReference>
<evidence type="ECO:0000259" key="9">
    <source>
        <dbReference type="PROSITE" id="PS50093"/>
    </source>
</evidence>
<evidence type="ECO:0000256" key="7">
    <source>
        <dbReference type="SAM" id="MobiDB-lite"/>
    </source>
</evidence>